<dbReference type="AlphaFoldDB" id="A0A401P2E1"/>
<dbReference type="Proteomes" id="UP000288216">
    <property type="component" value="Unassembled WGS sequence"/>
</dbReference>
<dbReference type="GO" id="GO:0005634">
    <property type="term" value="C:nucleus"/>
    <property type="evidence" value="ECO:0007669"/>
    <property type="project" value="TreeGrafter"/>
</dbReference>
<dbReference type="EMBL" id="BFAA01004367">
    <property type="protein sequence ID" value="GCB67304.1"/>
    <property type="molecule type" value="Genomic_DNA"/>
</dbReference>
<dbReference type="GO" id="GO:0000978">
    <property type="term" value="F:RNA polymerase II cis-regulatory region sequence-specific DNA binding"/>
    <property type="evidence" value="ECO:0007669"/>
    <property type="project" value="TreeGrafter"/>
</dbReference>
<dbReference type="PROSITE" id="PS50217">
    <property type="entry name" value="BZIP"/>
    <property type="match status" value="1"/>
</dbReference>
<evidence type="ECO:0000313" key="10">
    <source>
        <dbReference type="EMBL" id="GCB67304.1"/>
    </source>
</evidence>
<evidence type="ECO:0000256" key="4">
    <source>
        <dbReference type="ARBA" id="ARBA00023125"/>
    </source>
</evidence>
<dbReference type="Gene3D" id="1.20.5.170">
    <property type="match status" value="1"/>
</dbReference>
<comment type="caution">
    <text evidence="10">The sequence shown here is derived from an EMBL/GenBank/DDBJ whole genome shotgun (WGS) entry which is preliminary data.</text>
</comment>
<evidence type="ECO:0000256" key="5">
    <source>
        <dbReference type="ARBA" id="ARBA00023159"/>
    </source>
</evidence>
<dbReference type="OrthoDB" id="295274at2759"/>
<name>A0A401P2E1_SCYTO</name>
<feature type="region of interest" description="Disordered" evidence="8">
    <location>
        <begin position="1"/>
        <end position="63"/>
    </location>
</feature>
<evidence type="ECO:0000259" key="9">
    <source>
        <dbReference type="PROSITE" id="PS50217"/>
    </source>
</evidence>
<dbReference type="PROSITE" id="PS00036">
    <property type="entry name" value="BZIP_BASIC"/>
    <property type="match status" value="1"/>
</dbReference>
<evidence type="ECO:0000256" key="1">
    <source>
        <dbReference type="ARBA" id="ARBA00007163"/>
    </source>
</evidence>
<dbReference type="SUPFAM" id="SSF57959">
    <property type="entry name" value="Leucine zipper domain"/>
    <property type="match status" value="1"/>
</dbReference>
<dbReference type="PANTHER" id="PTHR23351:SF13">
    <property type="entry name" value="BASIC LEUCINE ZIPPER TRANSCRIPTIONAL FACTOR ATF-LIKE 3"/>
    <property type="match status" value="1"/>
</dbReference>
<proteinExistence type="inferred from homology"/>
<feature type="domain" description="BZIP" evidence="9">
    <location>
        <begin position="30"/>
        <end position="93"/>
    </location>
</feature>
<evidence type="ECO:0000313" key="11">
    <source>
        <dbReference type="Proteomes" id="UP000288216"/>
    </source>
</evidence>
<dbReference type="Pfam" id="PF00170">
    <property type="entry name" value="bZIP_1"/>
    <property type="match status" value="1"/>
</dbReference>
<reference evidence="10 11" key="1">
    <citation type="journal article" date="2018" name="Nat. Ecol. Evol.">
        <title>Shark genomes provide insights into elasmobranch evolution and the origin of vertebrates.</title>
        <authorList>
            <person name="Hara Y"/>
            <person name="Yamaguchi K"/>
            <person name="Onimaru K"/>
            <person name="Kadota M"/>
            <person name="Koyanagi M"/>
            <person name="Keeley SD"/>
            <person name="Tatsumi K"/>
            <person name="Tanaka K"/>
            <person name="Motone F"/>
            <person name="Kageyama Y"/>
            <person name="Nozu R"/>
            <person name="Adachi N"/>
            <person name="Nishimura O"/>
            <person name="Nakagawa R"/>
            <person name="Tanegashima C"/>
            <person name="Kiyatake I"/>
            <person name="Matsumoto R"/>
            <person name="Murakumo K"/>
            <person name="Nishida K"/>
            <person name="Terakita A"/>
            <person name="Kuratani S"/>
            <person name="Sato K"/>
            <person name="Hyodo S Kuraku.S."/>
        </authorList>
    </citation>
    <scope>NUCLEOTIDE SEQUENCE [LARGE SCALE GENOMIC DNA]</scope>
</reference>
<keyword evidence="4" id="KW-0238">DNA-binding</keyword>
<keyword evidence="3" id="KW-0805">Transcription regulation</keyword>
<comment type="similarity">
    <text evidence="1">Belongs to the bZIP family.</text>
</comment>
<organism evidence="10 11">
    <name type="scientific">Scyliorhinus torazame</name>
    <name type="common">Cloudy catshark</name>
    <name type="synonym">Catulus torazame</name>
    <dbReference type="NCBI Taxonomy" id="75743"/>
    <lineage>
        <taxon>Eukaryota</taxon>
        <taxon>Metazoa</taxon>
        <taxon>Chordata</taxon>
        <taxon>Craniata</taxon>
        <taxon>Vertebrata</taxon>
        <taxon>Chondrichthyes</taxon>
        <taxon>Elasmobranchii</taxon>
        <taxon>Galeomorphii</taxon>
        <taxon>Galeoidea</taxon>
        <taxon>Carcharhiniformes</taxon>
        <taxon>Scyliorhinidae</taxon>
        <taxon>Scyliorhinus</taxon>
    </lineage>
</organism>
<dbReference type="GO" id="GO:0000981">
    <property type="term" value="F:DNA-binding transcription factor activity, RNA polymerase II-specific"/>
    <property type="evidence" value="ECO:0007669"/>
    <property type="project" value="TreeGrafter"/>
</dbReference>
<feature type="compositionally biased region" description="Basic and acidic residues" evidence="8">
    <location>
        <begin position="53"/>
        <end position="63"/>
    </location>
</feature>
<dbReference type="InterPro" id="IPR000837">
    <property type="entry name" value="AP-1"/>
</dbReference>
<dbReference type="PANTHER" id="PTHR23351">
    <property type="entry name" value="FOS TRANSCRIPTION FACTOR-RELATED"/>
    <property type="match status" value="1"/>
</dbReference>
<evidence type="ECO:0000256" key="8">
    <source>
        <dbReference type="SAM" id="MobiDB-lite"/>
    </source>
</evidence>
<evidence type="ECO:0000256" key="2">
    <source>
        <dbReference type="ARBA" id="ARBA00022491"/>
    </source>
</evidence>
<dbReference type="OMA" id="ERICPLI"/>
<sequence>MSDLNSSKLIVYSPTDDSCTDRESQDHGGDNKKHRRREKNRIAAQRSRKKQTQKADKLHEEYEKLEQENTALKREIRKLSEEVKHLSEALKDHERICPLIHCAMNFVATPRPHPGILTSCLPHDGQSEVS</sequence>
<feature type="compositionally biased region" description="Basic and acidic residues" evidence="8">
    <location>
        <begin position="19"/>
        <end position="31"/>
    </location>
</feature>
<keyword evidence="7" id="KW-0539">Nucleus</keyword>
<keyword evidence="5" id="KW-0010">Activator</keyword>
<keyword evidence="6" id="KW-0804">Transcription</keyword>
<dbReference type="FunFam" id="1.20.5.170:FF:000043">
    <property type="entry name" value="Basic leucine zipper transcriptional factor ATF-like"/>
    <property type="match status" value="1"/>
</dbReference>
<protein>
    <recommendedName>
        <fullName evidence="9">BZIP domain-containing protein</fullName>
    </recommendedName>
</protein>
<dbReference type="SMART" id="SM00338">
    <property type="entry name" value="BRLZ"/>
    <property type="match status" value="1"/>
</dbReference>
<evidence type="ECO:0000256" key="6">
    <source>
        <dbReference type="ARBA" id="ARBA00023163"/>
    </source>
</evidence>
<dbReference type="InterPro" id="IPR046347">
    <property type="entry name" value="bZIP_sf"/>
</dbReference>
<evidence type="ECO:0000256" key="3">
    <source>
        <dbReference type="ARBA" id="ARBA00023015"/>
    </source>
</evidence>
<keyword evidence="11" id="KW-1185">Reference proteome</keyword>
<keyword evidence="2" id="KW-0678">Repressor</keyword>
<dbReference type="PRINTS" id="PR00042">
    <property type="entry name" value="LEUZIPPRFOS"/>
</dbReference>
<evidence type="ECO:0000256" key="7">
    <source>
        <dbReference type="ARBA" id="ARBA00023242"/>
    </source>
</evidence>
<gene>
    <name evidence="10" type="ORF">scyTo_0010233</name>
</gene>
<dbReference type="STRING" id="75743.A0A401P2E1"/>
<dbReference type="InterPro" id="IPR004827">
    <property type="entry name" value="bZIP"/>
</dbReference>
<accession>A0A401P2E1</accession>